<evidence type="ECO:0000313" key="1">
    <source>
        <dbReference type="EMBL" id="MFB9831251.1"/>
    </source>
</evidence>
<gene>
    <name evidence="1" type="ORF">ACFFNX_03515</name>
</gene>
<keyword evidence="2" id="KW-1185">Reference proteome</keyword>
<dbReference type="SUPFAM" id="SSF51445">
    <property type="entry name" value="(Trans)glycosidases"/>
    <property type="match status" value="1"/>
</dbReference>
<comment type="caution">
    <text evidence="1">The sequence shown here is derived from an EMBL/GenBank/DDBJ whole genome shotgun (WGS) entry which is preliminary data.</text>
</comment>
<name>A0ABV5Y896_9ACTN</name>
<dbReference type="EMBL" id="JBHLZP010000013">
    <property type="protein sequence ID" value="MFB9831251.1"/>
    <property type="molecule type" value="Genomic_DNA"/>
</dbReference>
<protein>
    <submittedName>
        <fullName evidence="1">Uncharacterized protein</fullName>
    </submittedName>
</protein>
<reference evidence="1 2" key="1">
    <citation type="submission" date="2024-09" db="EMBL/GenBank/DDBJ databases">
        <authorList>
            <person name="Sun Q."/>
            <person name="Mori K."/>
        </authorList>
    </citation>
    <scope>NUCLEOTIDE SEQUENCE [LARGE SCALE GENOMIC DNA]</scope>
    <source>
        <strain evidence="1 2">TBRC 0563</strain>
    </source>
</reference>
<sequence>MSRKSWLTTVAALIVAVMLVGFTWGGTPPHANAADAGQRPAASTLPKGTLLASYPGGNTVGTEIREKQPRADGYYHIDTPATINELKRLHVNTYLFLVWHSPADWQDLNEQFLAAAKRAGINVWAYIVPPSECSTSGWCSRPYEEDYVTWAREIARLSTRYSNLTGWAIDDFTNGQNSQKFTPEYMQQIKQTVDGINPKLGLYTTAYYTTAIDDAFYEKYSPYISGIIFPFRDYPYYNTQVTSTLGPELDAILPHADKHHTKVLLMIYTGRYSTFDEPAPGYAQRAIDTGLDYVRKGRIEGVASYGTPHLGDPAVSSDLLAMYGRGSLVFQNYGGSTPAGAYESASQTVRVDPDAPRYTVSFWRYNRYYTTPTAGRLMQVLVDGHVVWSSDLATDISSGNHEYRWIKNEGPIEIDPSYLRGKRQATLTFRLYEDQAANYRSLTAFDTVQTSGFDVTDPGFEKPGSWRTESGFGNLIPEMNVYDPDLPTHVFQAVARAFAS</sequence>
<organism evidence="1 2">
    <name type="scientific">Actinoallomurus acaciae</name>
    <dbReference type="NCBI Taxonomy" id="502577"/>
    <lineage>
        <taxon>Bacteria</taxon>
        <taxon>Bacillati</taxon>
        <taxon>Actinomycetota</taxon>
        <taxon>Actinomycetes</taxon>
        <taxon>Streptosporangiales</taxon>
        <taxon>Thermomonosporaceae</taxon>
        <taxon>Actinoallomurus</taxon>
    </lineage>
</organism>
<dbReference type="Proteomes" id="UP001589627">
    <property type="component" value="Unassembled WGS sequence"/>
</dbReference>
<proteinExistence type="predicted"/>
<accession>A0ABV5Y896</accession>
<dbReference type="RefSeq" id="WP_378194966.1">
    <property type="nucleotide sequence ID" value="NZ_JBHLZP010000013.1"/>
</dbReference>
<dbReference type="InterPro" id="IPR017853">
    <property type="entry name" value="GH"/>
</dbReference>
<evidence type="ECO:0000313" key="2">
    <source>
        <dbReference type="Proteomes" id="UP001589627"/>
    </source>
</evidence>